<evidence type="ECO:0000313" key="2">
    <source>
        <dbReference type="Proteomes" id="UP000652231"/>
    </source>
</evidence>
<reference evidence="1" key="2">
    <citation type="submission" date="2020-09" db="EMBL/GenBank/DDBJ databases">
        <authorList>
            <person name="Sun Q."/>
            <person name="Zhou Y."/>
        </authorList>
    </citation>
    <scope>NUCLEOTIDE SEQUENCE</scope>
    <source>
        <strain evidence="1">CGMCC 1.12924</strain>
    </source>
</reference>
<sequence>MFSCNNDDDVNRNNPYLIDPMVNMQLDLSLPQYNPLNFPGNSLLLNSQGIKGIVVYNIDNNQYVALDLTDPNHVPNDCSRMTIEGIEAMCPCPNENNKYNIITGQHVTQPNLYPMQRYRAERNGNVISISN</sequence>
<organism evidence="1 2">
    <name type="scientific">Planktosalinus lacus</name>
    <dbReference type="NCBI Taxonomy" id="1526573"/>
    <lineage>
        <taxon>Bacteria</taxon>
        <taxon>Pseudomonadati</taxon>
        <taxon>Bacteroidota</taxon>
        <taxon>Flavobacteriia</taxon>
        <taxon>Flavobacteriales</taxon>
        <taxon>Flavobacteriaceae</taxon>
        <taxon>Planktosalinus</taxon>
    </lineage>
</organism>
<reference evidence="1" key="1">
    <citation type="journal article" date="2014" name="Int. J. Syst. Evol. Microbiol.">
        <title>Complete genome sequence of Corynebacterium casei LMG S-19264T (=DSM 44701T), isolated from a smear-ripened cheese.</title>
        <authorList>
            <consortium name="US DOE Joint Genome Institute (JGI-PGF)"/>
            <person name="Walter F."/>
            <person name="Albersmeier A."/>
            <person name="Kalinowski J."/>
            <person name="Ruckert C."/>
        </authorList>
    </citation>
    <scope>NUCLEOTIDE SEQUENCE</scope>
    <source>
        <strain evidence="1">CGMCC 1.12924</strain>
    </source>
</reference>
<dbReference type="AlphaFoldDB" id="A0A8J2YA41"/>
<dbReference type="Proteomes" id="UP000652231">
    <property type="component" value="Unassembled WGS sequence"/>
</dbReference>
<dbReference type="EMBL" id="BMGK01000007">
    <property type="protein sequence ID" value="GGD96037.1"/>
    <property type="molecule type" value="Genomic_DNA"/>
</dbReference>
<keyword evidence="2" id="KW-1185">Reference proteome</keyword>
<dbReference type="InterPro" id="IPR036922">
    <property type="entry name" value="Rieske_2Fe-2S_sf"/>
</dbReference>
<dbReference type="SUPFAM" id="SSF50022">
    <property type="entry name" value="ISP domain"/>
    <property type="match status" value="1"/>
</dbReference>
<accession>A0A8J2YA41</accession>
<comment type="caution">
    <text evidence="1">The sequence shown here is derived from an EMBL/GenBank/DDBJ whole genome shotgun (WGS) entry which is preliminary data.</text>
</comment>
<evidence type="ECO:0000313" key="1">
    <source>
        <dbReference type="EMBL" id="GGD96037.1"/>
    </source>
</evidence>
<proteinExistence type="predicted"/>
<evidence type="ECO:0008006" key="3">
    <source>
        <dbReference type="Google" id="ProtNLM"/>
    </source>
</evidence>
<gene>
    <name evidence="1" type="ORF">GCM10011312_19510</name>
</gene>
<dbReference type="GO" id="GO:0051537">
    <property type="term" value="F:2 iron, 2 sulfur cluster binding"/>
    <property type="evidence" value="ECO:0007669"/>
    <property type="project" value="InterPro"/>
</dbReference>
<protein>
    <recommendedName>
        <fullName evidence="3">Rieske domain-containing protein</fullName>
    </recommendedName>
</protein>
<name>A0A8J2YA41_9FLAO</name>
<dbReference type="Gene3D" id="2.102.10.10">
    <property type="entry name" value="Rieske [2Fe-2S] iron-sulphur domain"/>
    <property type="match status" value="1"/>
</dbReference>